<gene>
    <name evidence="1" type="ORF">M8T91_17030</name>
</gene>
<evidence type="ECO:0000313" key="2">
    <source>
        <dbReference type="Proteomes" id="UP001321520"/>
    </source>
</evidence>
<keyword evidence="2" id="KW-1185">Reference proteome</keyword>
<reference evidence="1 2" key="1">
    <citation type="submission" date="2022-05" db="EMBL/GenBank/DDBJ databases">
        <title>Microbulbifer sp. nov., isolated from sponge.</title>
        <authorList>
            <person name="Gao L."/>
        </authorList>
    </citation>
    <scope>NUCLEOTIDE SEQUENCE [LARGE SCALE GENOMIC DNA]</scope>
    <source>
        <strain evidence="1 2">MI-G</strain>
    </source>
</reference>
<dbReference type="RefSeq" id="WP_301415426.1">
    <property type="nucleotide sequence ID" value="NZ_CP098023.1"/>
</dbReference>
<dbReference type="EMBL" id="CP098023">
    <property type="protein sequence ID" value="WKD49574.1"/>
    <property type="molecule type" value="Genomic_DNA"/>
</dbReference>
<protein>
    <submittedName>
        <fullName evidence="1">Uncharacterized protein</fullName>
    </submittedName>
</protein>
<accession>A0ABY9EDG6</accession>
<dbReference type="Proteomes" id="UP001321520">
    <property type="component" value="Chromosome"/>
</dbReference>
<organism evidence="1 2">
    <name type="scientific">Microbulbifer spongiae</name>
    <dbReference type="NCBI Taxonomy" id="2944933"/>
    <lineage>
        <taxon>Bacteria</taxon>
        <taxon>Pseudomonadati</taxon>
        <taxon>Pseudomonadota</taxon>
        <taxon>Gammaproteobacteria</taxon>
        <taxon>Cellvibrionales</taxon>
        <taxon>Microbulbiferaceae</taxon>
        <taxon>Microbulbifer</taxon>
    </lineage>
</organism>
<sequence length="125" mass="14098">MDFYDRFMGNSADISGLFVNMDMKVQRHLLHNDSIQPVLHARGMSDIKLRALGKAMIAMDTISVPSGTDCGWMYCWPLCDNTTRSSSRALERPAIEPYSRGLILSTRLTMPVVRLNQRNLSLPPL</sequence>
<proteinExistence type="predicted"/>
<name>A0ABY9EDG6_9GAMM</name>
<evidence type="ECO:0000313" key="1">
    <source>
        <dbReference type="EMBL" id="WKD49574.1"/>
    </source>
</evidence>